<gene>
    <name evidence="1" type="ORF">RF11_05953</name>
</gene>
<comment type="caution">
    <text evidence="1">The sequence shown here is derived from an EMBL/GenBank/DDBJ whole genome shotgun (WGS) entry which is preliminary data.</text>
</comment>
<dbReference type="EMBL" id="JWZT01004047">
    <property type="protein sequence ID" value="KII64977.1"/>
    <property type="molecule type" value="Genomic_DNA"/>
</dbReference>
<dbReference type="Proteomes" id="UP000031668">
    <property type="component" value="Unassembled WGS sequence"/>
</dbReference>
<name>A0A0C2MTD4_THEKT</name>
<protein>
    <submittedName>
        <fullName evidence="1">Uncharacterized protein</fullName>
    </submittedName>
</protein>
<evidence type="ECO:0000313" key="2">
    <source>
        <dbReference type="Proteomes" id="UP000031668"/>
    </source>
</evidence>
<reference evidence="1 2" key="1">
    <citation type="journal article" date="2014" name="Genome Biol. Evol.">
        <title>The genome of the myxosporean Thelohanellus kitauei shows adaptations to nutrient acquisition within its fish host.</title>
        <authorList>
            <person name="Yang Y."/>
            <person name="Xiong J."/>
            <person name="Zhou Z."/>
            <person name="Huo F."/>
            <person name="Miao W."/>
            <person name="Ran C."/>
            <person name="Liu Y."/>
            <person name="Zhang J."/>
            <person name="Feng J."/>
            <person name="Wang M."/>
            <person name="Wang M."/>
            <person name="Wang L."/>
            <person name="Yao B."/>
        </authorList>
    </citation>
    <scope>NUCLEOTIDE SEQUENCE [LARGE SCALE GENOMIC DNA]</scope>
    <source>
        <strain evidence="1">Wuqing</strain>
    </source>
</reference>
<sequence>MENSTNFDHDSFSHSLKFSNKIFIDYISLFPMQISKISCRCSEFKGIRDPLEDVNTTTSAMIMKFSILIPFNYTDSEPFEISKEIHDDCRTISVFSVLISTSKRNKFRVEFPEWKPILVFY</sequence>
<organism evidence="1 2">
    <name type="scientific">Thelohanellus kitauei</name>
    <name type="common">Myxosporean</name>
    <dbReference type="NCBI Taxonomy" id="669202"/>
    <lineage>
        <taxon>Eukaryota</taxon>
        <taxon>Metazoa</taxon>
        <taxon>Cnidaria</taxon>
        <taxon>Myxozoa</taxon>
        <taxon>Myxosporea</taxon>
        <taxon>Bivalvulida</taxon>
        <taxon>Platysporina</taxon>
        <taxon>Myxobolidae</taxon>
        <taxon>Thelohanellus</taxon>
    </lineage>
</organism>
<evidence type="ECO:0000313" key="1">
    <source>
        <dbReference type="EMBL" id="KII64977.1"/>
    </source>
</evidence>
<proteinExistence type="predicted"/>
<dbReference type="AlphaFoldDB" id="A0A0C2MTD4"/>
<accession>A0A0C2MTD4</accession>
<keyword evidence="2" id="KW-1185">Reference proteome</keyword>